<dbReference type="EMBL" id="JAPQKN010000004">
    <property type="protein sequence ID" value="KAJ5159687.1"/>
    <property type="molecule type" value="Genomic_DNA"/>
</dbReference>
<sequence length="67" mass="7543">MYPQPLIGAIERESVWRRGDTIFGWRRQPAGAALTGGLRHTPTGNRTQKAIYGLKDQKRLVSTSTKF</sequence>
<reference evidence="1" key="1">
    <citation type="submission" date="2022-11" db="EMBL/GenBank/DDBJ databases">
        <authorList>
            <person name="Petersen C."/>
        </authorList>
    </citation>
    <scope>NUCLEOTIDE SEQUENCE</scope>
    <source>
        <strain evidence="1">IBT 26290</strain>
    </source>
</reference>
<dbReference type="Proteomes" id="UP001149163">
    <property type="component" value="Unassembled WGS sequence"/>
</dbReference>
<comment type="caution">
    <text evidence="1">The sequence shown here is derived from an EMBL/GenBank/DDBJ whole genome shotgun (WGS) entry which is preliminary data.</text>
</comment>
<protein>
    <submittedName>
        <fullName evidence="1">Uncharacterized protein</fullName>
    </submittedName>
</protein>
<gene>
    <name evidence="1" type="ORF">N7482_006691</name>
</gene>
<accession>A0A9W9HY93</accession>
<dbReference type="RefSeq" id="XP_056541245.1">
    <property type="nucleotide sequence ID" value="XM_056688816.1"/>
</dbReference>
<organism evidence="1 2">
    <name type="scientific">Penicillium canariense</name>
    <dbReference type="NCBI Taxonomy" id="189055"/>
    <lineage>
        <taxon>Eukaryota</taxon>
        <taxon>Fungi</taxon>
        <taxon>Dikarya</taxon>
        <taxon>Ascomycota</taxon>
        <taxon>Pezizomycotina</taxon>
        <taxon>Eurotiomycetes</taxon>
        <taxon>Eurotiomycetidae</taxon>
        <taxon>Eurotiales</taxon>
        <taxon>Aspergillaceae</taxon>
        <taxon>Penicillium</taxon>
    </lineage>
</organism>
<name>A0A9W9HY93_9EURO</name>
<proteinExistence type="predicted"/>
<dbReference type="GeneID" id="81427992"/>
<keyword evidence="2" id="KW-1185">Reference proteome</keyword>
<reference evidence="1" key="2">
    <citation type="journal article" date="2023" name="IMA Fungus">
        <title>Comparative genomic study of the Penicillium genus elucidates a diverse pangenome and 15 lateral gene transfer events.</title>
        <authorList>
            <person name="Petersen C."/>
            <person name="Sorensen T."/>
            <person name="Nielsen M.R."/>
            <person name="Sondergaard T.E."/>
            <person name="Sorensen J.L."/>
            <person name="Fitzpatrick D.A."/>
            <person name="Frisvad J.C."/>
            <person name="Nielsen K.L."/>
        </authorList>
    </citation>
    <scope>NUCLEOTIDE SEQUENCE</scope>
    <source>
        <strain evidence="1">IBT 26290</strain>
    </source>
</reference>
<dbReference type="AlphaFoldDB" id="A0A9W9HY93"/>
<evidence type="ECO:0000313" key="1">
    <source>
        <dbReference type="EMBL" id="KAJ5159687.1"/>
    </source>
</evidence>
<evidence type="ECO:0000313" key="2">
    <source>
        <dbReference type="Proteomes" id="UP001149163"/>
    </source>
</evidence>